<dbReference type="InterPro" id="IPR015424">
    <property type="entry name" value="PyrdxlP-dep_Trfase"/>
</dbReference>
<dbReference type="SUPFAM" id="SSF53383">
    <property type="entry name" value="PLP-dependent transferases"/>
    <property type="match status" value="1"/>
</dbReference>
<dbReference type="InterPro" id="IPR036388">
    <property type="entry name" value="WH-like_DNA-bd_sf"/>
</dbReference>
<evidence type="ECO:0000256" key="3">
    <source>
        <dbReference type="ARBA" id="ARBA00023015"/>
    </source>
</evidence>
<evidence type="ECO:0000313" key="8">
    <source>
        <dbReference type="Proteomes" id="UP000319263"/>
    </source>
</evidence>
<dbReference type="CDD" id="cd07377">
    <property type="entry name" value="WHTH_GntR"/>
    <property type="match status" value="1"/>
</dbReference>
<dbReference type="PANTHER" id="PTHR46577:SF1">
    <property type="entry name" value="HTH-TYPE TRANSCRIPTIONAL REGULATORY PROTEIN GABR"/>
    <property type="match status" value="1"/>
</dbReference>
<evidence type="ECO:0000256" key="1">
    <source>
        <dbReference type="ARBA" id="ARBA00005384"/>
    </source>
</evidence>
<dbReference type="InterPro" id="IPR000524">
    <property type="entry name" value="Tscrpt_reg_HTH_GntR"/>
</dbReference>
<keyword evidence="4" id="KW-0238">DNA-binding</keyword>
<dbReference type="InterPro" id="IPR004839">
    <property type="entry name" value="Aminotransferase_I/II_large"/>
</dbReference>
<gene>
    <name evidence="7" type="ORF">FOE78_06945</name>
</gene>
<dbReference type="GO" id="GO:0030170">
    <property type="term" value="F:pyridoxal phosphate binding"/>
    <property type="evidence" value="ECO:0007669"/>
    <property type="project" value="InterPro"/>
</dbReference>
<dbReference type="GO" id="GO:0003700">
    <property type="term" value="F:DNA-binding transcription factor activity"/>
    <property type="evidence" value="ECO:0007669"/>
    <property type="project" value="InterPro"/>
</dbReference>
<dbReference type="InterPro" id="IPR036390">
    <property type="entry name" value="WH_DNA-bd_sf"/>
</dbReference>
<keyword evidence="7" id="KW-0032">Aminotransferase</keyword>
<organism evidence="7 8">
    <name type="scientific">Microlunatus elymi</name>
    <dbReference type="NCBI Taxonomy" id="2596828"/>
    <lineage>
        <taxon>Bacteria</taxon>
        <taxon>Bacillati</taxon>
        <taxon>Actinomycetota</taxon>
        <taxon>Actinomycetes</taxon>
        <taxon>Propionibacteriales</taxon>
        <taxon>Propionibacteriaceae</taxon>
        <taxon>Microlunatus</taxon>
    </lineage>
</organism>
<dbReference type="Pfam" id="PF00155">
    <property type="entry name" value="Aminotran_1_2"/>
    <property type="match status" value="1"/>
</dbReference>
<evidence type="ECO:0000313" key="7">
    <source>
        <dbReference type="EMBL" id="QDP95677.1"/>
    </source>
</evidence>
<dbReference type="GO" id="GO:0003677">
    <property type="term" value="F:DNA binding"/>
    <property type="evidence" value="ECO:0007669"/>
    <property type="project" value="UniProtKB-KW"/>
</dbReference>
<keyword evidence="3" id="KW-0805">Transcription regulation</keyword>
<proteinExistence type="inferred from homology"/>
<keyword evidence="2" id="KW-0663">Pyridoxal phosphate</keyword>
<comment type="similarity">
    <text evidence="1">In the C-terminal section; belongs to the class-I pyridoxal-phosphate-dependent aminotransferase family.</text>
</comment>
<dbReference type="Proteomes" id="UP000319263">
    <property type="component" value="Chromosome"/>
</dbReference>
<protein>
    <submittedName>
        <fullName evidence="7">PLP-dependent aminotransferase family protein</fullName>
    </submittedName>
</protein>
<dbReference type="SMART" id="SM00345">
    <property type="entry name" value="HTH_GNTR"/>
    <property type="match status" value="1"/>
</dbReference>
<name>A0A516PWW1_9ACTN</name>
<dbReference type="KEGG" id="mik:FOE78_06945"/>
<dbReference type="Gene3D" id="1.10.10.10">
    <property type="entry name" value="Winged helix-like DNA-binding domain superfamily/Winged helix DNA-binding domain"/>
    <property type="match status" value="1"/>
</dbReference>
<dbReference type="SUPFAM" id="SSF46785">
    <property type="entry name" value="Winged helix' DNA-binding domain"/>
    <property type="match status" value="1"/>
</dbReference>
<dbReference type="OrthoDB" id="199743at2"/>
<keyword evidence="5" id="KW-0804">Transcription</keyword>
<accession>A0A516PWW1</accession>
<dbReference type="InterPro" id="IPR051446">
    <property type="entry name" value="HTH_trans_reg/aminotransferase"/>
</dbReference>
<keyword evidence="7" id="KW-0808">Transferase</keyword>
<dbReference type="EMBL" id="CP041692">
    <property type="protein sequence ID" value="QDP95677.1"/>
    <property type="molecule type" value="Genomic_DNA"/>
</dbReference>
<evidence type="ECO:0000259" key="6">
    <source>
        <dbReference type="PROSITE" id="PS50949"/>
    </source>
</evidence>
<dbReference type="AlphaFoldDB" id="A0A516PWW1"/>
<dbReference type="Pfam" id="PF00392">
    <property type="entry name" value="GntR"/>
    <property type="match status" value="1"/>
</dbReference>
<dbReference type="GO" id="GO:0008483">
    <property type="term" value="F:transaminase activity"/>
    <property type="evidence" value="ECO:0007669"/>
    <property type="project" value="UniProtKB-KW"/>
</dbReference>
<feature type="domain" description="HTH gntR-type" evidence="6">
    <location>
        <begin position="18"/>
        <end position="86"/>
    </location>
</feature>
<sequence>MEPIEIVDRMGRWSSGRGRLSALLAQRLRAMIDDGELGPGEPLPTDRALAAALAVGRSTVVAAYEMLRADGRIVRRQGSGTQVAGERPPDRPLIIPDAETSAPIFLQQIEPTAGAIPLACAAPTRPPQALLDAQRTVLDRLQGTDPDAVDFGYFPAGHPLLREAVADHYRRAGLPTAPEEILITNGSQQAISLITRLLITPGDRVLVEAPTYPGALEVFRAGGAELVPLPLGLPHFDKSAERHSAALGYVVSIFHNPTGSVLGSLPGERLARSADRSGTWLIDDRSLSELVFPGVEVPRPLALHADRVITLGSLSKIIWGGLRVGWIRASRTLINRLVRVRAVHDIGGSPLTQLAAAELIDDLARHRDEIGRQLSAKHDHLCEQLSRRLPAWRFTRAAGGQSLWVRIPYGDGDSFAQEAMRHGVAVLAGSGLDASGGGTQHLRLHFQLSTDLLTDAVARLAEAWQVYRPPAEPLVDRPKLAV</sequence>
<reference evidence="7 8" key="1">
    <citation type="submission" date="2019-07" db="EMBL/GenBank/DDBJ databases">
        <title>Microlunatus dokdonensis sp. nov. isolated from the rhizospheric soil of the wild plant Elymus tsukushiensis.</title>
        <authorList>
            <person name="Ghim S.-Y."/>
            <person name="Hwang Y.-J."/>
            <person name="Son J.-S."/>
            <person name="Shin J.-H."/>
        </authorList>
    </citation>
    <scope>NUCLEOTIDE SEQUENCE [LARGE SCALE GENOMIC DNA]</scope>
    <source>
        <strain evidence="7 8">KUDC0627</strain>
    </source>
</reference>
<dbReference type="CDD" id="cd00609">
    <property type="entry name" value="AAT_like"/>
    <property type="match status" value="1"/>
</dbReference>
<dbReference type="PROSITE" id="PS50949">
    <property type="entry name" value="HTH_GNTR"/>
    <property type="match status" value="1"/>
</dbReference>
<evidence type="ECO:0000256" key="2">
    <source>
        <dbReference type="ARBA" id="ARBA00022898"/>
    </source>
</evidence>
<dbReference type="PANTHER" id="PTHR46577">
    <property type="entry name" value="HTH-TYPE TRANSCRIPTIONAL REGULATORY PROTEIN GABR"/>
    <property type="match status" value="1"/>
</dbReference>
<dbReference type="Gene3D" id="3.40.640.10">
    <property type="entry name" value="Type I PLP-dependent aspartate aminotransferase-like (Major domain)"/>
    <property type="match status" value="1"/>
</dbReference>
<dbReference type="InterPro" id="IPR015421">
    <property type="entry name" value="PyrdxlP-dep_Trfase_major"/>
</dbReference>
<evidence type="ECO:0000256" key="4">
    <source>
        <dbReference type="ARBA" id="ARBA00023125"/>
    </source>
</evidence>
<evidence type="ECO:0000256" key="5">
    <source>
        <dbReference type="ARBA" id="ARBA00023163"/>
    </source>
</evidence>
<keyword evidence="8" id="KW-1185">Reference proteome</keyword>